<dbReference type="Proteomes" id="UP000308430">
    <property type="component" value="Unassembled WGS sequence"/>
</dbReference>
<keyword evidence="4" id="KW-0378">Hydrolase</keyword>
<dbReference type="GO" id="GO:0004176">
    <property type="term" value="F:ATP-dependent peptidase activity"/>
    <property type="evidence" value="ECO:0007669"/>
    <property type="project" value="InterPro"/>
</dbReference>
<protein>
    <recommendedName>
        <fullName evidence="6">ATP-dependent Clp protease proteolytic subunit</fullName>
    </recommendedName>
</protein>
<comment type="similarity">
    <text evidence="1 6">Belongs to the peptidase S14 family.</text>
</comment>
<dbReference type="RefSeq" id="WP_136350062.1">
    <property type="nucleotide sequence ID" value="NZ_SSOC01000009.1"/>
</dbReference>
<dbReference type="OrthoDB" id="9806592at2"/>
<dbReference type="GO" id="GO:0006515">
    <property type="term" value="P:protein quality control for misfolded or incompletely synthesized proteins"/>
    <property type="evidence" value="ECO:0007669"/>
    <property type="project" value="TreeGrafter"/>
</dbReference>
<dbReference type="GO" id="GO:0004252">
    <property type="term" value="F:serine-type endopeptidase activity"/>
    <property type="evidence" value="ECO:0007669"/>
    <property type="project" value="InterPro"/>
</dbReference>
<accession>A0A4S4AP23</accession>
<keyword evidence="9" id="KW-1185">Reference proteome</keyword>
<evidence type="ECO:0000256" key="6">
    <source>
        <dbReference type="RuleBase" id="RU003567"/>
    </source>
</evidence>
<feature type="region of interest" description="Disordered" evidence="7">
    <location>
        <begin position="317"/>
        <end position="342"/>
    </location>
</feature>
<feature type="region of interest" description="Disordered" evidence="7">
    <location>
        <begin position="213"/>
        <end position="233"/>
    </location>
</feature>
<dbReference type="InterPro" id="IPR029045">
    <property type="entry name" value="ClpP/crotonase-like_dom_sf"/>
</dbReference>
<dbReference type="Gene3D" id="3.90.226.10">
    <property type="entry name" value="2-enoyl-CoA Hydratase, Chain A, domain 1"/>
    <property type="match status" value="1"/>
</dbReference>
<feature type="compositionally biased region" description="Basic and acidic residues" evidence="7">
    <location>
        <begin position="318"/>
        <end position="328"/>
    </location>
</feature>
<comment type="caution">
    <text evidence="8">The sequence shown here is derived from an EMBL/GenBank/DDBJ whole genome shotgun (WGS) entry which is preliminary data.</text>
</comment>
<name>A0A4S4AP23_9RHOO</name>
<evidence type="ECO:0000313" key="8">
    <source>
        <dbReference type="EMBL" id="THF61401.1"/>
    </source>
</evidence>
<proteinExistence type="inferred from homology"/>
<dbReference type="GO" id="GO:0009368">
    <property type="term" value="C:endopeptidase Clp complex"/>
    <property type="evidence" value="ECO:0007669"/>
    <property type="project" value="TreeGrafter"/>
</dbReference>
<dbReference type="InterPro" id="IPR001907">
    <property type="entry name" value="ClpP"/>
</dbReference>
<sequence>MKKKSWYAYNLADDGRSATIRINGVIGSWAEGRTIESLDYELKWAADSVNEIIVRITSFGGSLAEALAMYGALRRHPAKKVAIIEGVAASAGTIVAMAADEIRIYANASMMVHGVSLVTEEGEEVEDAEAERVLNASIVETYAARTGKTPEELAECIATDTWMTAREAVAAGWADAVIEIAEQGAATSATAASPLHAIASALEIPADVLERAEAEAATPAPAVPPPENAPPPATAEATFAAQVNALAVAEGLGDYVAAWLLDGGITTAAQAKAAIKEAREVRDLCAFANAAGRAGEFIGQRKSLAEVRAELINARAAAADERHTDTHPRVQQQGQARQAAAKPAMSVDSIYAALNSTIR</sequence>
<evidence type="ECO:0000256" key="7">
    <source>
        <dbReference type="SAM" id="MobiDB-lite"/>
    </source>
</evidence>
<organism evidence="8 9">
    <name type="scientific">Pseudothauera nasutitermitis</name>
    <dbReference type="NCBI Taxonomy" id="2565930"/>
    <lineage>
        <taxon>Bacteria</taxon>
        <taxon>Pseudomonadati</taxon>
        <taxon>Pseudomonadota</taxon>
        <taxon>Betaproteobacteria</taxon>
        <taxon>Rhodocyclales</taxon>
        <taxon>Zoogloeaceae</taxon>
        <taxon>Pseudothauera</taxon>
    </lineage>
</organism>
<dbReference type="CDD" id="cd07016">
    <property type="entry name" value="S14_ClpP_1"/>
    <property type="match status" value="1"/>
</dbReference>
<dbReference type="PANTHER" id="PTHR10381:SF70">
    <property type="entry name" value="ATP-DEPENDENT CLP PROTEASE PROTEOLYTIC SUBUNIT"/>
    <property type="match status" value="1"/>
</dbReference>
<evidence type="ECO:0000256" key="2">
    <source>
        <dbReference type="ARBA" id="ARBA00022490"/>
    </source>
</evidence>
<dbReference type="SUPFAM" id="SSF52096">
    <property type="entry name" value="ClpP/crotonase"/>
    <property type="match status" value="1"/>
</dbReference>
<evidence type="ECO:0000256" key="3">
    <source>
        <dbReference type="ARBA" id="ARBA00022670"/>
    </source>
</evidence>
<dbReference type="InterPro" id="IPR023562">
    <property type="entry name" value="ClpP/TepA"/>
</dbReference>
<evidence type="ECO:0000256" key="5">
    <source>
        <dbReference type="ARBA" id="ARBA00022825"/>
    </source>
</evidence>
<dbReference type="NCBIfam" id="NF045542">
    <property type="entry name" value="Clp_rel_HeadMat"/>
    <property type="match status" value="1"/>
</dbReference>
<dbReference type="PRINTS" id="PR00127">
    <property type="entry name" value="CLPPROTEASEP"/>
</dbReference>
<evidence type="ECO:0000313" key="9">
    <source>
        <dbReference type="Proteomes" id="UP000308430"/>
    </source>
</evidence>
<gene>
    <name evidence="8" type="ORF">E6C76_20170</name>
</gene>
<dbReference type="EMBL" id="SSOC01000009">
    <property type="protein sequence ID" value="THF61401.1"/>
    <property type="molecule type" value="Genomic_DNA"/>
</dbReference>
<dbReference type="GO" id="GO:0051117">
    <property type="term" value="F:ATPase binding"/>
    <property type="evidence" value="ECO:0007669"/>
    <property type="project" value="TreeGrafter"/>
</dbReference>
<feature type="compositionally biased region" description="Pro residues" evidence="7">
    <location>
        <begin position="221"/>
        <end position="233"/>
    </location>
</feature>
<keyword evidence="3 8" id="KW-0645">Protease</keyword>
<reference evidence="8 9" key="1">
    <citation type="submission" date="2019-04" db="EMBL/GenBank/DDBJ databases">
        <title>Azoarcus nasutitermitis sp. nov. isolated from termite nest.</title>
        <authorList>
            <person name="Lin S.-Y."/>
            <person name="Hameed A."/>
            <person name="Hsu Y.-H."/>
            <person name="Young C.-C."/>
        </authorList>
    </citation>
    <scope>NUCLEOTIDE SEQUENCE [LARGE SCALE GENOMIC DNA]</scope>
    <source>
        <strain evidence="8 9">CC-YHH838</strain>
    </source>
</reference>
<evidence type="ECO:0000256" key="4">
    <source>
        <dbReference type="ARBA" id="ARBA00022801"/>
    </source>
</evidence>
<keyword evidence="2" id="KW-0963">Cytoplasm</keyword>
<evidence type="ECO:0000256" key="1">
    <source>
        <dbReference type="ARBA" id="ARBA00007039"/>
    </source>
</evidence>
<dbReference type="PANTHER" id="PTHR10381">
    <property type="entry name" value="ATP-DEPENDENT CLP PROTEASE PROTEOLYTIC SUBUNIT"/>
    <property type="match status" value="1"/>
</dbReference>
<dbReference type="AlphaFoldDB" id="A0A4S4AP23"/>
<keyword evidence="5" id="KW-0720">Serine protease</keyword>
<feature type="compositionally biased region" description="Low complexity" evidence="7">
    <location>
        <begin position="331"/>
        <end position="342"/>
    </location>
</feature>
<dbReference type="Pfam" id="PF00574">
    <property type="entry name" value="CLP_protease"/>
    <property type="match status" value="1"/>
</dbReference>